<keyword evidence="1 7" id="KW-1003">Cell membrane</keyword>
<comment type="function">
    <text evidence="7">Functions as a peptidoglycan terminase that cleaves nascent peptidoglycan strands endolytically to terminate their elongation.</text>
</comment>
<gene>
    <name evidence="7" type="primary">mltG</name>
    <name evidence="8" type="ORF">DCMF_03500</name>
</gene>
<dbReference type="EC" id="4.2.2.29" evidence="7"/>
<evidence type="ECO:0000313" key="9">
    <source>
        <dbReference type="Proteomes" id="UP000323521"/>
    </source>
</evidence>
<dbReference type="GO" id="GO:0005886">
    <property type="term" value="C:plasma membrane"/>
    <property type="evidence" value="ECO:0007669"/>
    <property type="project" value="UniProtKB-UniRule"/>
</dbReference>
<dbReference type="Gene3D" id="3.30.1490.480">
    <property type="entry name" value="Endolytic murein transglycosylase"/>
    <property type="match status" value="2"/>
</dbReference>
<feature type="site" description="Important for catalytic activity" evidence="7">
    <location>
        <position position="224"/>
    </location>
</feature>
<dbReference type="AlphaFoldDB" id="A0A3G1KNE3"/>
<evidence type="ECO:0000256" key="7">
    <source>
        <dbReference type="HAMAP-Rule" id="MF_02065"/>
    </source>
</evidence>
<accession>A0A3G1KNE3</accession>
<proteinExistence type="inferred from homology"/>
<dbReference type="CDD" id="cd08010">
    <property type="entry name" value="MltG_like"/>
    <property type="match status" value="1"/>
</dbReference>
<evidence type="ECO:0000256" key="5">
    <source>
        <dbReference type="ARBA" id="ARBA00023239"/>
    </source>
</evidence>
<sequence length="337" mass="37922">MAVRRGKKRRPKSGFPLAAVLVCVLIVLIFKDLTAPVTLSQSVTVSVPSQATTTMISQLLQDKQLIHSPWAFKMYAKMSGFEGKLRAGEYIFSGKVSLKDIEETMAKGNVIAQSFTIPEGYNIEQIADLLAEKGIADRDRFLHVADQGSFPYDYLPPPGTEHRLEGFLFPDTYKIVKGWSEEQIIEMMLKRFDQVFTPEWSKQAEKSKMTMQEVVTLASIIEREAKVPADRPVISSVFHNRLKQGMYLESCATVQYALGEVKEVLLYEDLKVDSPYNTYLHAGLPPGPIASPGEASLKAALYPAETNYYYFVAKQDGSHYFSKTLAEHNEAKRKYLK</sequence>
<evidence type="ECO:0000256" key="1">
    <source>
        <dbReference type="ARBA" id="ARBA00022475"/>
    </source>
</evidence>
<dbReference type="HAMAP" id="MF_02065">
    <property type="entry name" value="MltG"/>
    <property type="match status" value="1"/>
</dbReference>
<dbReference type="RefSeq" id="WP_148133152.1">
    <property type="nucleotide sequence ID" value="NZ_CP017634.1"/>
</dbReference>
<dbReference type="EMBL" id="CP017634">
    <property type="protein sequence ID" value="ATW23977.1"/>
    <property type="molecule type" value="Genomic_DNA"/>
</dbReference>
<name>A0A3G1KNE3_FORW1</name>
<comment type="similarity">
    <text evidence="7">Belongs to the transglycosylase MltG family.</text>
</comment>
<keyword evidence="6 7" id="KW-0961">Cell wall biogenesis/degradation</keyword>
<comment type="catalytic activity">
    <reaction evidence="7">
        <text>a peptidoglycan chain = a peptidoglycan chain with N-acetyl-1,6-anhydromuramyl-[peptide] at the reducing end + a peptidoglycan chain with N-acetylglucosamine at the non-reducing end.</text>
        <dbReference type="EC" id="4.2.2.29"/>
    </reaction>
</comment>
<evidence type="ECO:0000313" key="8">
    <source>
        <dbReference type="EMBL" id="ATW23977.1"/>
    </source>
</evidence>
<keyword evidence="2 7" id="KW-0812">Transmembrane</keyword>
<dbReference type="PANTHER" id="PTHR30518:SF2">
    <property type="entry name" value="ENDOLYTIC MUREIN TRANSGLYCOSYLASE"/>
    <property type="match status" value="1"/>
</dbReference>
<dbReference type="Gene3D" id="3.30.160.60">
    <property type="entry name" value="Classic Zinc Finger"/>
    <property type="match status" value="1"/>
</dbReference>
<keyword evidence="9" id="KW-1185">Reference proteome</keyword>
<evidence type="ECO:0000256" key="2">
    <source>
        <dbReference type="ARBA" id="ARBA00022692"/>
    </source>
</evidence>
<organism evidence="8 9">
    <name type="scientific">Formimonas warabiya</name>
    <dbReference type="NCBI Taxonomy" id="1761012"/>
    <lineage>
        <taxon>Bacteria</taxon>
        <taxon>Bacillati</taxon>
        <taxon>Bacillota</taxon>
        <taxon>Clostridia</taxon>
        <taxon>Eubacteriales</taxon>
        <taxon>Peptococcaceae</taxon>
        <taxon>Candidatus Formimonas</taxon>
    </lineage>
</organism>
<evidence type="ECO:0000256" key="6">
    <source>
        <dbReference type="ARBA" id="ARBA00023316"/>
    </source>
</evidence>
<dbReference type="Pfam" id="PF02618">
    <property type="entry name" value="YceG"/>
    <property type="match status" value="1"/>
</dbReference>
<dbReference type="PANTHER" id="PTHR30518">
    <property type="entry name" value="ENDOLYTIC MUREIN TRANSGLYCOSYLASE"/>
    <property type="match status" value="1"/>
</dbReference>
<dbReference type="OrthoDB" id="9814591at2"/>
<protein>
    <recommendedName>
        <fullName evidence="7">Endolytic murein transglycosylase</fullName>
        <ecNumber evidence="7">4.2.2.29</ecNumber>
    </recommendedName>
    <alternativeName>
        <fullName evidence="7">Peptidoglycan lytic transglycosylase</fullName>
    </alternativeName>
    <alternativeName>
        <fullName evidence="7">Peptidoglycan polymerization terminase</fullName>
    </alternativeName>
</protein>
<dbReference type="GO" id="GO:0008932">
    <property type="term" value="F:lytic endotransglycosylase activity"/>
    <property type="evidence" value="ECO:0007669"/>
    <property type="project" value="UniProtKB-UniRule"/>
</dbReference>
<dbReference type="GO" id="GO:0009252">
    <property type="term" value="P:peptidoglycan biosynthetic process"/>
    <property type="evidence" value="ECO:0007669"/>
    <property type="project" value="UniProtKB-UniRule"/>
</dbReference>
<keyword evidence="5 7" id="KW-0456">Lyase</keyword>
<reference evidence="8 9" key="1">
    <citation type="submission" date="2016-10" db="EMBL/GenBank/DDBJ databases">
        <title>Complete Genome Sequence of Peptococcaceae strain DCMF.</title>
        <authorList>
            <person name="Edwards R.J."/>
            <person name="Holland S.I."/>
            <person name="Deshpande N.P."/>
            <person name="Wong Y.K."/>
            <person name="Ertan H."/>
            <person name="Manefield M."/>
            <person name="Russell T.L."/>
            <person name="Lee M.J."/>
        </authorList>
    </citation>
    <scope>NUCLEOTIDE SEQUENCE [LARGE SCALE GENOMIC DNA]</scope>
    <source>
        <strain evidence="8 9">DCMF</strain>
    </source>
</reference>
<dbReference type="NCBIfam" id="TIGR00247">
    <property type="entry name" value="endolytic transglycosylase MltG"/>
    <property type="match status" value="1"/>
</dbReference>
<evidence type="ECO:0000256" key="4">
    <source>
        <dbReference type="ARBA" id="ARBA00023136"/>
    </source>
</evidence>
<dbReference type="GO" id="GO:0071555">
    <property type="term" value="P:cell wall organization"/>
    <property type="evidence" value="ECO:0007669"/>
    <property type="project" value="UniProtKB-KW"/>
</dbReference>
<evidence type="ECO:0000256" key="3">
    <source>
        <dbReference type="ARBA" id="ARBA00022989"/>
    </source>
</evidence>
<dbReference type="InterPro" id="IPR003770">
    <property type="entry name" value="MLTG-like"/>
</dbReference>
<keyword evidence="3 7" id="KW-1133">Transmembrane helix</keyword>
<dbReference type="Proteomes" id="UP000323521">
    <property type="component" value="Chromosome"/>
</dbReference>
<dbReference type="KEGG" id="fwa:DCMF_03500"/>
<keyword evidence="4 7" id="KW-0472">Membrane</keyword>